<evidence type="ECO:0000256" key="10">
    <source>
        <dbReference type="ARBA" id="ARBA00023049"/>
    </source>
</evidence>
<evidence type="ECO:0000256" key="9">
    <source>
        <dbReference type="ARBA" id="ARBA00022989"/>
    </source>
</evidence>
<keyword evidence="7" id="KW-0378">Hydrolase</keyword>
<evidence type="ECO:0000256" key="6">
    <source>
        <dbReference type="ARBA" id="ARBA00022692"/>
    </source>
</evidence>
<evidence type="ECO:0000313" key="14">
    <source>
        <dbReference type="Proteomes" id="UP000290289"/>
    </source>
</evidence>
<reference evidence="13 14" key="1">
    <citation type="submission" date="2018-10" db="EMBL/GenBank/DDBJ databases">
        <title>A high-quality apple genome assembly.</title>
        <authorList>
            <person name="Hu J."/>
        </authorList>
    </citation>
    <scope>NUCLEOTIDE SEQUENCE [LARGE SCALE GENOMIC DNA]</scope>
    <source>
        <strain evidence="14">cv. HFTH1</strain>
        <tissue evidence="13">Young leaf</tissue>
    </source>
</reference>
<gene>
    <name evidence="13" type="ORF">DVH24_024282</name>
</gene>
<comment type="subcellular location">
    <subcellularLocation>
        <location evidence="1">Plastid</location>
        <location evidence="1">Chloroplast membrane</location>
        <topology evidence="1">Multi-pass membrane protein</topology>
    </subcellularLocation>
</comment>
<keyword evidence="3" id="KW-0150">Chloroplast</keyword>
<feature type="compositionally biased region" description="Acidic residues" evidence="12">
    <location>
        <begin position="103"/>
        <end position="113"/>
    </location>
</feature>
<comment type="similarity">
    <text evidence="2">Belongs to the peptidase M50B family.</text>
</comment>
<dbReference type="GO" id="GO:0031969">
    <property type="term" value="C:chloroplast membrane"/>
    <property type="evidence" value="ECO:0007669"/>
    <property type="project" value="UniProtKB-SubCell"/>
</dbReference>
<keyword evidence="9" id="KW-1133">Transmembrane helix</keyword>
<keyword evidence="8" id="KW-0809">Transit peptide</keyword>
<dbReference type="PANTHER" id="PTHR31412">
    <property type="entry name" value="ZINC METALLOPROTEASE EGY1"/>
    <property type="match status" value="1"/>
</dbReference>
<evidence type="ECO:0000256" key="1">
    <source>
        <dbReference type="ARBA" id="ARBA00004508"/>
    </source>
</evidence>
<evidence type="ECO:0000256" key="7">
    <source>
        <dbReference type="ARBA" id="ARBA00022801"/>
    </source>
</evidence>
<keyword evidence="4" id="KW-0934">Plastid</keyword>
<dbReference type="GO" id="GO:0006508">
    <property type="term" value="P:proteolysis"/>
    <property type="evidence" value="ECO:0007669"/>
    <property type="project" value="UniProtKB-KW"/>
</dbReference>
<organism evidence="13 14">
    <name type="scientific">Malus domestica</name>
    <name type="common">Apple</name>
    <name type="synonym">Pyrus malus</name>
    <dbReference type="NCBI Taxonomy" id="3750"/>
    <lineage>
        <taxon>Eukaryota</taxon>
        <taxon>Viridiplantae</taxon>
        <taxon>Streptophyta</taxon>
        <taxon>Embryophyta</taxon>
        <taxon>Tracheophyta</taxon>
        <taxon>Spermatophyta</taxon>
        <taxon>Magnoliopsida</taxon>
        <taxon>eudicotyledons</taxon>
        <taxon>Gunneridae</taxon>
        <taxon>Pentapetalae</taxon>
        <taxon>rosids</taxon>
        <taxon>fabids</taxon>
        <taxon>Rosales</taxon>
        <taxon>Rosaceae</taxon>
        <taxon>Amygdaloideae</taxon>
        <taxon>Maleae</taxon>
        <taxon>Malus</taxon>
    </lineage>
</organism>
<feature type="region of interest" description="Disordered" evidence="12">
    <location>
        <begin position="53"/>
        <end position="85"/>
    </location>
</feature>
<dbReference type="AlphaFoldDB" id="A0A498JG03"/>
<accession>A0A498JG03</accession>
<dbReference type="STRING" id="3750.A0A498JG03"/>
<evidence type="ECO:0000256" key="11">
    <source>
        <dbReference type="ARBA" id="ARBA00023136"/>
    </source>
</evidence>
<comment type="caution">
    <text evidence="13">The sequence shown here is derived from an EMBL/GenBank/DDBJ whole genome shotgun (WGS) entry which is preliminary data.</text>
</comment>
<dbReference type="Proteomes" id="UP000290289">
    <property type="component" value="Chromosome 7"/>
</dbReference>
<keyword evidence="6" id="KW-0812">Transmembrane</keyword>
<proteinExistence type="inferred from homology"/>
<evidence type="ECO:0000256" key="3">
    <source>
        <dbReference type="ARBA" id="ARBA00022528"/>
    </source>
</evidence>
<feature type="region of interest" description="Disordered" evidence="12">
    <location>
        <begin position="103"/>
        <end position="130"/>
    </location>
</feature>
<protein>
    <submittedName>
        <fullName evidence="13">Uncharacterized protein</fullName>
    </submittedName>
</protein>
<evidence type="ECO:0000256" key="5">
    <source>
        <dbReference type="ARBA" id="ARBA00022670"/>
    </source>
</evidence>
<keyword evidence="5" id="KW-0645">Protease</keyword>
<evidence type="ECO:0000256" key="8">
    <source>
        <dbReference type="ARBA" id="ARBA00022946"/>
    </source>
</evidence>
<keyword evidence="14" id="KW-1185">Reference proteome</keyword>
<dbReference type="GO" id="GO:0008237">
    <property type="term" value="F:metallopeptidase activity"/>
    <property type="evidence" value="ECO:0007669"/>
    <property type="project" value="UniProtKB-KW"/>
</dbReference>
<dbReference type="InterPro" id="IPR044838">
    <property type="entry name" value="EGY1-like"/>
</dbReference>
<evidence type="ECO:0000256" key="12">
    <source>
        <dbReference type="SAM" id="MobiDB-lite"/>
    </source>
</evidence>
<keyword evidence="11" id="KW-0472">Membrane</keyword>
<evidence type="ECO:0000256" key="2">
    <source>
        <dbReference type="ARBA" id="ARBA00007931"/>
    </source>
</evidence>
<evidence type="ECO:0000313" key="13">
    <source>
        <dbReference type="EMBL" id="RXH94598.1"/>
    </source>
</evidence>
<dbReference type="EMBL" id="RDQH01000333">
    <property type="protein sequence ID" value="RXH94598.1"/>
    <property type="molecule type" value="Genomic_DNA"/>
</dbReference>
<evidence type="ECO:0000256" key="4">
    <source>
        <dbReference type="ARBA" id="ARBA00022640"/>
    </source>
</evidence>
<name>A0A498JG03_MALDO</name>
<dbReference type="PANTHER" id="PTHR31412:SF5">
    <property type="entry name" value="ZINC METALLOPROTEASE EGY2, CHLOROPLASTIC-RELATED"/>
    <property type="match status" value="1"/>
</dbReference>
<keyword evidence="10" id="KW-0482">Metalloprotease</keyword>
<sequence>MNFSATFRGNFVPLSQCSSCCDLRFQPYFASGTSSWQKRNRRRSSLKLHQREVVCRVSETETEPPPDSNNDEEKQGHENEDGDSDAVHLASQPIVADQVNNDAETEAQQEVENVEVSSGSPLPGVKPGESIRIPKETIDILKNQVFGFDTFFVTGQDPYETGVLFKGNLRGVPAKSYEKISKRMQDKFGDEYKLFLLVNPEDDQPVAVVVPRRTLQPESTGDSLAPALLQDFRGTVPEWFAAGAFGLVTLFTLLLQNVPELQSNLQYASFFSCIFIILSQ</sequence>